<dbReference type="InterPro" id="IPR001878">
    <property type="entry name" value="Znf_CCHC"/>
</dbReference>
<feature type="compositionally biased region" description="Basic and acidic residues" evidence="2">
    <location>
        <begin position="289"/>
        <end position="298"/>
    </location>
</feature>
<gene>
    <name evidence="5" type="ORF">QYE76_034081</name>
</gene>
<keyword evidence="3" id="KW-0472">Membrane</keyword>
<dbReference type="GO" id="GO:0003676">
    <property type="term" value="F:nucleic acid binding"/>
    <property type="evidence" value="ECO:0007669"/>
    <property type="project" value="InterPro"/>
</dbReference>
<evidence type="ECO:0000256" key="3">
    <source>
        <dbReference type="SAM" id="Phobius"/>
    </source>
</evidence>
<keyword evidence="1" id="KW-0862">Zinc</keyword>
<feature type="region of interest" description="Disordered" evidence="2">
    <location>
        <begin position="265"/>
        <end position="400"/>
    </location>
</feature>
<dbReference type="AlphaFoldDB" id="A0AAD8R0C8"/>
<dbReference type="EMBL" id="JAUUTY010000007">
    <property type="protein sequence ID" value="KAK1610408.1"/>
    <property type="molecule type" value="Genomic_DNA"/>
</dbReference>
<organism evidence="5 6">
    <name type="scientific">Lolium multiflorum</name>
    <name type="common">Italian ryegrass</name>
    <name type="synonym">Lolium perenne subsp. multiflorum</name>
    <dbReference type="NCBI Taxonomy" id="4521"/>
    <lineage>
        <taxon>Eukaryota</taxon>
        <taxon>Viridiplantae</taxon>
        <taxon>Streptophyta</taxon>
        <taxon>Embryophyta</taxon>
        <taxon>Tracheophyta</taxon>
        <taxon>Spermatophyta</taxon>
        <taxon>Magnoliopsida</taxon>
        <taxon>Liliopsida</taxon>
        <taxon>Poales</taxon>
        <taxon>Poaceae</taxon>
        <taxon>BOP clade</taxon>
        <taxon>Pooideae</taxon>
        <taxon>Poodae</taxon>
        <taxon>Poeae</taxon>
        <taxon>Poeae Chloroplast Group 2 (Poeae type)</taxon>
        <taxon>Loliodinae</taxon>
        <taxon>Loliinae</taxon>
        <taxon>Lolium</taxon>
    </lineage>
</organism>
<keyword evidence="6" id="KW-1185">Reference proteome</keyword>
<dbReference type="InterPro" id="IPR036875">
    <property type="entry name" value="Znf_CCHC_sf"/>
</dbReference>
<name>A0AAD8R0C8_LOLMU</name>
<feature type="compositionally biased region" description="Basic residues" evidence="2">
    <location>
        <begin position="330"/>
        <end position="355"/>
    </location>
</feature>
<keyword evidence="1" id="KW-0479">Metal-binding</keyword>
<accession>A0AAD8R0C8</accession>
<dbReference type="Proteomes" id="UP001231189">
    <property type="component" value="Unassembled WGS sequence"/>
</dbReference>
<sequence length="489" mass="54005">MASTSSRAYGLRCYKCKQQGHPPRECPNLLCEVCKAKGHVAWQCTTPSAKTLYFDKLQTQAPKMPIAPTLQDEDRQGELKGEIETSLTLINTTTPSLEDDLGGDGVEHGDHGILPSPMEAHGVEMVEHGIFPSTKEAHGDEKVEPTPICLIDELVPTPCEHESHLAHLSESDSELSDFHPICEFECFRLEDMSDTQSELREVDDRSMEDIAFANTLTSPSFVSSYVALGSTEDEFPLMETMYMVHDDDDISPCLLQDGYVDHMDPPTSTTPTSNESAYKGTRPSTSTATEHELTKRAIESYPNTDEIHDPTLGIHTKGYKSHRGTERRNTHGARKRGKGRGAIHHGARKKKKKKKMKEEGRKRKKKREEGGRPVTGPVNRPYDRPTRSGAGLTGLLTGRPDRTSTAAQAIWGSRSLARSPPVQIRLWTGWASGPTGPVTGFVGVSIDCIGLVCVREFLVFFVFIVFFALSLSSLFGFRVNRKIGPHTGS</sequence>
<keyword evidence="1" id="KW-0863">Zinc-finger</keyword>
<evidence type="ECO:0000313" key="5">
    <source>
        <dbReference type="EMBL" id="KAK1610408.1"/>
    </source>
</evidence>
<dbReference type="PROSITE" id="PS50158">
    <property type="entry name" value="ZF_CCHC"/>
    <property type="match status" value="1"/>
</dbReference>
<dbReference type="Gene3D" id="4.10.60.10">
    <property type="entry name" value="Zinc finger, CCHC-type"/>
    <property type="match status" value="1"/>
</dbReference>
<dbReference type="SMART" id="SM00343">
    <property type="entry name" value="ZnF_C2HC"/>
    <property type="match status" value="2"/>
</dbReference>
<feature type="transmembrane region" description="Helical" evidence="3">
    <location>
        <begin position="457"/>
        <end position="477"/>
    </location>
</feature>
<keyword evidence="3" id="KW-1133">Transmembrane helix</keyword>
<evidence type="ECO:0000256" key="1">
    <source>
        <dbReference type="PROSITE-ProRule" id="PRU00047"/>
    </source>
</evidence>
<feature type="compositionally biased region" description="Basic and acidic residues" evidence="2">
    <location>
        <begin position="356"/>
        <end position="371"/>
    </location>
</feature>
<keyword evidence="3" id="KW-0812">Transmembrane</keyword>
<evidence type="ECO:0000259" key="4">
    <source>
        <dbReference type="PROSITE" id="PS50158"/>
    </source>
</evidence>
<evidence type="ECO:0000256" key="2">
    <source>
        <dbReference type="SAM" id="MobiDB-lite"/>
    </source>
</evidence>
<feature type="domain" description="CCHC-type" evidence="4">
    <location>
        <begin position="12"/>
        <end position="28"/>
    </location>
</feature>
<comment type="caution">
    <text evidence="5">The sequence shown here is derived from an EMBL/GenBank/DDBJ whole genome shotgun (WGS) entry which is preliminary data.</text>
</comment>
<protein>
    <recommendedName>
        <fullName evidence="4">CCHC-type domain-containing protein</fullName>
    </recommendedName>
</protein>
<proteinExistence type="predicted"/>
<evidence type="ECO:0000313" key="6">
    <source>
        <dbReference type="Proteomes" id="UP001231189"/>
    </source>
</evidence>
<dbReference type="GO" id="GO:0008270">
    <property type="term" value="F:zinc ion binding"/>
    <property type="evidence" value="ECO:0007669"/>
    <property type="project" value="UniProtKB-KW"/>
</dbReference>
<reference evidence="5" key="1">
    <citation type="submission" date="2023-07" db="EMBL/GenBank/DDBJ databases">
        <title>A chromosome-level genome assembly of Lolium multiflorum.</title>
        <authorList>
            <person name="Chen Y."/>
            <person name="Copetti D."/>
            <person name="Kolliker R."/>
            <person name="Studer B."/>
        </authorList>
    </citation>
    <scope>NUCLEOTIDE SEQUENCE</scope>
    <source>
        <strain evidence="5">02402/16</strain>
        <tissue evidence="5">Leaf</tissue>
    </source>
</reference>
<dbReference type="SUPFAM" id="SSF57756">
    <property type="entry name" value="Retrovirus zinc finger-like domains"/>
    <property type="match status" value="1"/>
</dbReference>